<name>Q0C8R6_ASPTN</name>
<dbReference type="OMA" id="SMEDHAK"/>
<proteinExistence type="predicted"/>
<dbReference type="AlphaFoldDB" id="Q0C8R6"/>
<keyword evidence="1" id="KW-1133">Transmembrane helix</keyword>
<dbReference type="GeneID" id="4354206"/>
<gene>
    <name evidence="2" type="ORF">ATEG_09918</name>
</gene>
<dbReference type="STRING" id="341663.Q0C8R6"/>
<evidence type="ECO:0000313" key="3">
    <source>
        <dbReference type="Proteomes" id="UP000007963"/>
    </source>
</evidence>
<feature type="transmembrane region" description="Helical" evidence="1">
    <location>
        <begin position="185"/>
        <end position="214"/>
    </location>
</feature>
<dbReference type="eggNOG" id="ENOG502S05V">
    <property type="taxonomic scope" value="Eukaryota"/>
</dbReference>
<dbReference type="OrthoDB" id="3254104at2759"/>
<dbReference type="HOGENOM" id="CLU_1023014_0_0_1"/>
<accession>Q0C8R6</accession>
<keyword evidence="1" id="KW-0472">Membrane</keyword>
<dbReference type="RefSeq" id="XP_001218540.1">
    <property type="nucleotide sequence ID" value="XM_001218539.1"/>
</dbReference>
<dbReference type="EMBL" id="CH476608">
    <property type="protein sequence ID" value="EAU30109.1"/>
    <property type="molecule type" value="Genomic_DNA"/>
</dbReference>
<protein>
    <submittedName>
        <fullName evidence="2">Uncharacterized protein</fullName>
    </submittedName>
</protein>
<dbReference type="VEuPathDB" id="FungiDB:ATEG_09918"/>
<feature type="transmembrane region" description="Helical" evidence="1">
    <location>
        <begin position="123"/>
        <end position="146"/>
    </location>
</feature>
<keyword evidence="1" id="KW-0812">Transmembrane</keyword>
<evidence type="ECO:0000256" key="1">
    <source>
        <dbReference type="SAM" id="Phobius"/>
    </source>
</evidence>
<reference evidence="3" key="1">
    <citation type="submission" date="2005-09" db="EMBL/GenBank/DDBJ databases">
        <title>Annotation of the Aspergillus terreus NIH2624 genome.</title>
        <authorList>
            <person name="Birren B.W."/>
            <person name="Lander E.S."/>
            <person name="Galagan J.E."/>
            <person name="Nusbaum C."/>
            <person name="Devon K."/>
            <person name="Henn M."/>
            <person name="Ma L.-J."/>
            <person name="Jaffe D.B."/>
            <person name="Butler J."/>
            <person name="Alvarez P."/>
            <person name="Gnerre S."/>
            <person name="Grabherr M."/>
            <person name="Kleber M."/>
            <person name="Mauceli E.W."/>
            <person name="Brockman W."/>
            <person name="Rounsley S."/>
            <person name="Young S.K."/>
            <person name="LaButti K."/>
            <person name="Pushparaj V."/>
            <person name="DeCaprio D."/>
            <person name="Crawford M."/>
            <person name="Koehrsen M."/>
            <person name="Engels R."/>
            <person name="Montgomery P."/>
            <person name="Pearson M."/>
            <person name="Howarth C."/>
            <person name="Larson L."/>
            <person name="Luoma S."/>
            <person name="White J."/>
            <person name="Alvarado L."/>
            <person name="Kodira C.D."/>
            <person name="Zeng Q."/>
            <person name="Oleary S."/>
            <person name="Yandava C."/>
            <person name="Denning D.W."/>
            <person name="Nierman W.C."/>
            <person name="Milne T."/>
            <person name="Madden K."/>
        </authorList>
    </citation>
    <scope>NUCLEOTIDE SEQUENCE [LARGE SCALE GENOMIC DNA]</scope>
    <source>
        <strain evidence="3">NIH 2624 / FGSC A1156</strain>
    </source>
</reference>
<evidence type="ECO:0000313" key="2">
    <source>
        <dbReference type="EMBL" id="EAU30109.1"/>
    </source>
</evidence>
<dbReference type="Proteomes" id="UP000007963">
    <property type="component" value="Unassembled WGS sequence"/>
</dbReference>
<sequence>MTGALSVNAALRLDLHPVRIGLLVMGRPMTLPDLWRRLWPQWKERLSKPHHTAKLNPAVQSQYIDTLLEMEQTPLAYNLAASICTWLVLAGFLVFPGTFTTLRESSLLQNAAGGVVYRAVQHIPLLSVAIIFCALGTAGCGALWWGRRANYIWPTEKIFLPVLIHSVTGLLNTILNVYTARGGTWSVIAIVTVSVSGAYATVAALLFAMYHFLLLQVKADHRSMEDHAKQAMCMHPTIGGSILCGTAHDSGICEACQRSPNITVTRLEHRTP</sequence>
<feature type="transmembrane region" description="Helical" evidence="1">
    <location>
        <begin position="75"/>
        <end position="95"/>
    </location>
</feature>
<organism evidence="2 3">
    <name type="scientific">Aspergillus terreus (strain NIH 2624 / FGSC A1156)</name>
    <dbReference type="NCBI Taxonomy" id="341663"/>
    <lineage>
        <taxon>Eukaryota</taxon>
        <taxon>Fungi</taxon>
        <taxon>Dikarya</taxon>
        <taxon>Ascomycota</taxon>
        <taxon>Pezizomycotina</taxon>
        <taxon>Eurotiomycetes</taxon>
        <taxon>Eurotiomycetidae</taxon>
        <taxon>Eurotiales</taxon>
        <taxon>Aspergillaceae</taxon>
        <taxon>Aspergillus</taxon>
        <taxon>Aspergillus subgen. Circumdati</taxon>
    </lineage>
</organism>
<feature type="transmembrane region" description="Helical" evidence="1">
    <location>
        <begin position="158"/>
        <end position="179"/>
    </location>
</feature>